<dbReference type="InterPro" id="IPR036705">
    <property type="entry name" value="Ribosyl_crysJ1_sf"/>
</dbReference>
<dbReference type="Proteomes" id="UP000095210">
    <property type="component" value="Chromosome"/>
</dbReference>
<dbReference type="AlphaFoldDB" id="A0AAC9MXJ7"/>
<evidence type="ECO:0000256" key="1">
    <source>
        <dbReference type="PIRSR" id="PIRSR605502-1"/>
    </source>
</evidence>
<dbReference type="RefSeq" id="WP_069849029.1">
    <property type="nucleotide sequence ID" value="NZ_CP014859.1"/>
</dbReference>
<sequence>MTTDSLIRAQRSLRGLAIGDALGSQFFVPANRNRFDNRRLPPAPWQWTDDTEMACSIVAVLAEHGRIDQDALAASFANHHDFDRGYGPSTNRLLRLIREGGDWRDLVTETFDGHGSFGNGAAMRVAPLGAWFAGDPVRAAQEAALSAEVTHAHPDGIAGAVAVAVTASMLAGFGNAERPADLLDAVLALTPAGQVHDGIELARELLPVTSASVVARQLGNGSRTSAQDTVPFTLWAALTRFDDFADAFWATASAGGDIDTTCAIVGGIVGAGAAEPPRTWAALHEPLPDWMLGTA</sequence>
<feature type="binding site" evidence="1">
    <location>
        <position position="259"/>
    </location>
    <ligand>
        <name>Mg(2+)</name>
        <dbReference type="ChEBI" id="CHEBI:18420"/>
        <label>1</label>
    </ligand>
</feature>
<dbReference type="SUPFAM" id="SSF101478">
    <property type="entry name" value="ADP-ribosylglycohydrolase"/>
    <property type="match status" value="1"/>
</dbReference>
<feature type="binding site" evidence="1">
    <location>
        <position position="50"/>
    </location>
    <ligand>
        <name>Mg(2+)</name>
        <dbReference type="ChEBI" id="CHEBI:18420"/>
        <label>1</label>
    </ligand>
</feature>
<dbReference type="Pfam" id="PF03747">
    <property type="entry name" value="ADP_ribosyl_GH"/>
    <property type="match status" value="1"/>
</dbReference>
<dbReference type="GO" id="GO:0046872">
    <property type="term" value="F:metal ion binding"/>
    <property type="evidence" value="ECO:0007669"/>
    <property type="project" value="UniProtKB-KW"/>
</dbReference>
<organism evidence="2 3">
    <name type="scientific">Actinoalloteichus hymeniacidonis</name>
    <dbReference type="NCBI Taxonomy" id="340345"/>
    <lineage>
        <taxon>Bacteria</taxon>
        <taxon>Bacillati</taxon>
        <taxon>Actinomycetota</taxon>
        <taxon>Actinomycetes</taxon>
        <taxon>Pseudonocardiales</taxon>
        <taxon>Pseudonocardiaceae</taxon>
        <taxon>Actinoalloteichus</taxon>
    </lineage>
</organism>
<feature type="binding site" evidence="1">
    <location>
        <position position="48"/>
    </location>
    <ligand>
        <name>Mg(2+)</name>
        <dbReference type="ChEBI" id="CHEBI:18420"/>
        <label>1</label>
    </ligand>
</feature>
<protein>
    <submittedName>
        <fullName evidence="2">ADP-ribosylglycohydrolase</fullName>
    </submittedName>
</protein>
<evidence type="ECO:0000313" key="3">
    <source>
        <dbReference type="Proteomes" id="UP000095210"/>
    </source>
</evidence>
<keyword evidence="1" id="KW-0479">Metal-binding</keyword>
<dbReference type="EMBL" id="CP014859">
    <property type="protein sequence ID" value="AOS63313.1"/>
    <property type="molecule type" value="Genomic_DNA"/>
</dbReference>
<keyword evidence="3" id="KW-1185">Reference proteome</keyword>
<reference evidence="3" key="1">
    <citation type="submission" date="2016-03" db="EMBL/GenBank/DDBJ databases">
        <title>Complete genome sequence of the type strain Actinoalloteichus hymeniacidonis DSM 45092.</title>
        <authorList>
            <person name="Schaffert L."/>
            <person name="Albersmeier A."/>
            <person name="Winkler A."/>
            <person name="Kalinowski J."/>
            <person name="Zotchev S."/>
            <person name="Ruckert C."/>
        </authorList>
    </citation>
    <scope>NUCLEOTIDE SEQUENCE [LARGE SCALE GENOMIC DNA]</scope>
    <source>
        <strain evidence="3">HPA177(T) (DSM 45092(T))</strain>
    </source>
</reference>
<dbReference type="InterPro" id="IPR005502">
    <property type="entry name" value="Ribosyl_crysJ1"/>
</dbReference>
<accession>A0AAC9MXJ7</accession>
<feature type="binding site" evidence="1">
    <location>
        <position position="257"/>
    </location>
    <ligand>
        <name>Mg(2+)</name>
        <dbReference type="ChEBI" id="CHEBI:18420"/>
        <label>1</label>
    </ligand>
</feature>
<dbReference type="PANTHER" id="PTHR16222:SF12">
    <property type="entry name" value="ADP-RIBOSYLGLYCOHYDROLASE-RELATED"/>
    <property type="match status" value="1"/>
</dbReference>
<dbReference type="PANTHER" id="PTHR16222">
    <property type="entry name" value="ADP-RIBOSYLGLYCOHYDROLASE"/>
    <property type="match status" value="1"/>
</dbReference>
<feature type="binding site" evidence="1">
    <location>
        <position position="260"/>
    </location>
    <ligand>
        <name>Mg(2+)</name>
        <dbReference type="ChEBI" id="CHEBI:18420"/>
        <label>1</label>
    </ligand>
</feature>
<evidence type="ECO:0000313" key="2">
    <source>
        <dbReference type="EMBL" id="AOS63313.1"/>
    </source>
</evidence>
<comment type="cofactor">
    <cofactor evidence="1">
        <name>Mg(2+)</name>
        <dbReference type="ChEBI" id="CHEBI:18420"/>
    </cofactor>
    <text evidence="1">Binds 2 magnesium ions per subunit.</text>
</comment>
<gene>
    <name evidence="2" type="ORF">TL08_12495</name>
</gene>
<proteinExistence type="predicted"/>
<name>A0AAC9MXJ7_9PSEU</name>
<dbReference type="KEGG" id="ahm:TL08_12495"/>
<feature type="binding site" evidence="1">
    <location>
        <position position="49"/>
    </location>
    <ligand>
        <name>Mg(2+)</name>
        <dbReference type="ChEBI" id="CHEBI:18420"/>
        <label>1</label>
    </ligand>
</feature>
<keyword evidence="1" id="KW-0460">Magnesium</keyword>
<dbReference type="Gene3D" id="1.10.4080.10">
    <property type="entry name" value="ADP-ribosylation/Crystallin J1"/>
    <property type="match status" value="1"/>
</dbReference>
<dbReference type="InterPro" id="IPR050792">
    <property type="entry name" value="ADP-ribosylglycohydrolase"/>
</dbReference>